<comment type="caution">
    <text evidence="1">The sequence shown here is derived from an EMBL/GenBank/DDBJ whole genome shotgun (WGS) entry which is preliminary data.</text>
</comment>
<dbReference type="EMBL" id="BLLF01000200">
    <property type="protein sequence ID" value="GFH08987.1"/>
    <property type="molecule type" value="Genomic_DNA"/>
</dbReference>
<gene>
    <name evidence="1" type="ORF">HaLaN_04043</name>
</gene>
<evidence type="ECO:0000313" key="1">
    <source>
        <dbReference type="EMBL" id="GFH08987.1"/>
    </source>
</evidence>
<protein>
    <submittedName>
        <fullName evidence="1">Uncharacterized protein</fullName>
    </submittedName>
</protein>
<reference evidence="1 2" key="1">
    <citation type="submission" date="2020-02" db="EMBL/GenBank/DDBJ databases">
        <title>Draft genome sequence of Haematococcus lacustris strain NIES-144.</title>
        <authorList>
            <person name="Morimoto D."/>
            <person name="Nakagawa S."/>
            <person name="Yoshida T."/>
            <person name="Sawayama S."/>
        </authorList>
    </citation>
    <scope>NUCLEOTIDE SEQUENCE [LARGE SCALE GENOMIC DNA]</scope>
    <source>
        <strain evidence="1 2">NIES-144</strain>
    </source>
</reference>
<keyword evidence="2" id="KW-1185">Reference proteome</keyword>
<accession>A0A699YFV1</accession>
<evidence type="ECO:0000313" key="2">
    <source>
        <dbReference type="Proteomes" id="UP000485058"/>
    </source>
</evidence>
<proteinExistence type="predicted"/>
<dbReference type="Proteomes" id="UP000485058">
    <property type="component" value="Unassembled WGS sequence"/>
</dbReference>
<organism evidence="1 2">
    <name type="scientific">Haematococcus lacustris</name>
    <name type="common">Green alga</name>
    <name type="synonym">Haematococcus pluvialis</name>
    <dbReference type="NCBI Taxonomy" id="44745"/>
    <lineage>
        <taxon>Eukaryota</taxon>
        <taxon>Viridiplantae</taxon>
        <taxon>Chlorophyta</taxon>
        <taxon>core chlorophytes</taxon>
        <taxon>Chlorophyceae</taxon>
        <taxon>CS clade</taxon>
        <taxon>Chlamydomonadales</taxon>
        <taxon>Haematococcaceae</taxon>
        <taxon>Haematococcus</taxon>
    </lineage>
</organism>
<feature type="non-terminal residue" evidence="1">
    <location>
        <position position="1"/>
    </location>
</feature>
<dbReference type="AlphaFoldDB" id="A0A699YFV1"/>
<sequence length="29" mass="3258">MEPEETGVLLAGSFLLLAVLEPAMWHHCY</sequence>
<name>A0A699YFV1_HAELA</name>